<sequence>MSFQKREYDANAKQWMKEALVSREVIDDLESVNRKLKHELQHKTFKLQVMDECISKLGVTAKVQNAIDNKRAPIIVDAPSHASPKRSPRKPPDGLVMGSPDNKFSYSSEDYSNYVGQYSPPKDREISNPKQQPPSEKISPRRLKHDAQLFGSGTEANRFHHGSSEHLSVVENHSPKRTHEVTECPKREQVFVCGSEAFQKSAAYVSTLSGQVERTDYGRSWPFQREEKALHESKDLFGNERKKPGAHIVLSKAESDAIDKLMRESPRIKGNNHHYADFKG</sequence>
<keyword evidence="4" id="KW-1185">Reference proteome</keyword>
<dbReference type="EMBL" id="VJMH01000871">
    <property type="protein sequence ID" value="KAF0714056.1"/>
    <property type="molecule type" value="Genomic_DNA"/>
</dbReference>
<accession>A0A485KAY4</accession>
<evidence type="ECO:0000313" key="2">
    <source>
        <dbReference type="EMBL" id="KAF0714056.1"/>
    </source>
</evidence>
<feature type="compositionally biased region" description="Polar residues" evidence="1">
    <location>
        <begin position="102"/>
        <end position="116"/>
    </location>
</feature>
<proteinExistence type="predicted"/>
<evidence type="ECO:0000313" key="3">
    <source>
        <dbReference type="EMBL" id="VFT81204.1"/>
    </source>
</evidence>
<dbReference type="EMBL" id="CAADRA010000871">
    <property type="protein sequence ID" value="VFT81204.1"/>
    <property type="molecule type" value="Genomic_DNA"/>
</dbReference>
<reference evidence="3 4" key="1">
    <citation type="submission" date="2019-03" db="EMBL/GenBank/DDBJ databases">
        <authorList>
            <person name="Gaulin E."/>
            <person name="Dumas B."/>
        </authorList>
    </citation>
    <scope>NUCLEOTIDE SEQUENCE [LARGE SCALE GENOMIC DNA]</scope>
    <source>
        <strain evidence="3">CBS 568.67</strain>
    </source>
</reference>
<protein>
    <submittedName>
        <fullName evidence="3">Aste57867_4070 protein</fullName>
    </submittedName>
</protein>
<evidence type="ECO:0000313" key="4">
    <source>
        <dbReference type="Proteomes" id="UP000332933"/>
    </source>
</evidence>
<reference evidence="2" key="2">
    <citation type="submission" date="2019-06" db="EMBL/GenBank/DDBJ databases">
        <title>Genomics analysis of Aphanomyces spp. identifies a new class of oomycete effector associated with host adaptation.</title>
        <authorList>
            <person name="Gaulin E."/>
        </authorList>
    </citation>
    <scope>NUCLEOTIDE SEQUENCE</scope>
    <source>
        <strain evidence="2">CBS 578.67</strain>
    </source>
</reference>
<dbReference type="AlphaFoldDB" id="A0A485KAY4"/>
<dbReference type="OrthoDB" id="75622at2759"/>
<feature type="region of interest" description="Disordered" evidence="1">
    <location>
        <begin position="74"/>
        <end position="142"/>
    </location>
</feature>
<dbReference type="Proteomes" id="UP000332933">
    <property type="component" value="Unassembled WGS sequence"/>
</dbReference>
<name>A0A485KAY4_9STRA</name>
<gene>
    <name evidence="3" type="primary">Aste57867_4070</name>
    <name evidence="2" type="ORF">As57867_004059</name>
    <name evidence="3" type="ORF">ASTE57867_4070</name>
</gene>
<evidence type="ECO:0000256" key="1">
    <source>
        <dbReference type="SAM" id="MobiDB-lite"/>
    </source>
</evidence>
<organism evidence="3 4">
    <name type="scientific">Aphanomyces stellatus</name>
    <dbReference type="NCBI Taxonomy" id="120398"/>
    <lineage>
        <taxon>Eukaryota</taxon>
        <taxon>Sar</taxon>
        <taxon>Stramenopiles</taxon>
        <taxon>Oomycota</taxon>
        <taxon>Saprolegniomycetes</taxon>
        <taxon>Saprolegniales</taxon>
        <taxon>Verrucalvaceae</taxon>
        <taxon>Aphanomyces</taxon>
    </lineage>
</organism>